<organism evidence="1 2">
    <name type="scientific">Rosistilla oblonga</name>
    <dbReference type="NCBI Taxonomy" id="2527990"/>
    <lineage>
        <taxon>Bacteria</taxon>
        <taxon>Pseudomonadati</taxon>
        <taxon>Planctomycetota</taxon>
        <taxon>Planctomycetia</taxon>
        <taxon>Pirellulales</taxon>
        <taxon>Pirellulaceae</taxon>
        <taxon>Rosistilla</taxon>
    </lineage>
</organism>
<dbReference type="Proteomes" id="UP000316770">
    <property type="component" value="Chromosome"/>
</dbReference>
<evidence type="ECO:0000313" key="2">
    <source>
        <dbReference type="Proteomes" id="UP000316770"/>
    </source>
</evidence>
<evidence type="ECO:0000313" key="1">
    <source>
        <dbReference type="EMBL" id="QDV54930.1"/>
    </source>
</evidence>
<dbReference type="EMBL" id="CP036318">
    <property type="protein sequence ID" value="QDV54930.1"/>
    <property type="molecule type" value="Genomic_DNA"/>
</dbReference>
<protein>
    <submittedName>
        <fullName evidence="1">Uncharacterized protein</fullName>
    </submittedName>
</protein>
<dbReference type="AlphaFoldDB" id="A0A518IPB5"/>
<accession>A0A518IPB5</accession>
<proteinExistence type="predicted"/>
<gene>
    <name evidence="1" type="ORF">Mal33_08960</name>
</gene>
<sequence length="63" mass="6944">MESGRVGASTVSRSSARWLGLPSYRIDYFPYHASTFFSGGQQLVGEAQQFSAAIWGQRPNDTD</sequence>
<name>A0A518IPB5_9BACT</name>
<reference evidence="1 2" key="1">
    <citation type="submission" date="2019-02" db="EMBL/GenBank/DDBJ databases">
        <title>Deep-cultivation of Planctomycetes and their phenomic and genomic characterization uncovers novel biology.</title>
        <authorList>
            <person name="Wiegand S."/>
            <person name="Jogler M."/>
            <person name="Boedeker C."/>
            <person name="Pinto D."/>
            <person name="Vollmers J."/>
            <person name="Rivas-Marin E."/>
            <person name="Kohn T."/>
            <person name="Peeters S.H."/>
            <person name="Heuer A."/>
            <person name="Rast P."/>
            <person name="Oberbeckmann S."/>
            <person name="Bunk B."/>
            <person name="Jeske O."/>
            <person name="Meyerdierks A."/>
            <person name="Storesund J.E."/>
            <person name="Kallscheuer N."/>
            <person name="Luecker S."/>
            <person name="Lage O.M."/>
            <person name="Pohl T."/>
            <person name="Merkel B.J."/>
            <person name="Hornburger P."/>
            <person name="Mueller R.-W."/>
            <person name="Bruemmer F."/>
            <person name="Labrenz M."/>
            <person name="Spormann A.M."/>
            <person name="Op den Camp H."/>
            <person name="Overmann J."/>
            <person name="Amann R."/>
            <person name="Jetten M.S.M."/>
            <person name="Mascher T."/>
            <person name="Medema M.H."/>
            <person name="Devos D.P."/>
            <person name="Kaster A.-K."/>
            <person name="Ovreas L."/>
            <person name="Rohde M."/>
            <person name="Galperin M.Y."/>
            <person name="Jogler C."/>
        </authorList>
    </citation>
    <scope>NUCLEOTIDE SEQUENCE [LARGE SCALE GENOMIC DNA]</scope>
    <source>
        <strain evidence="1 2">Mal33</strain>
    </source>
</reference>
<keyword evidence="2" id="KW-1185">Reference proteome</keyword>